<organism evidence="3 4">
    <name type="scientific">Brevundimonas aurantiaca</name>
    <dbReference type="NCBI Taxonomy" id="74316"/>
    <lineage>
        <taxon>Bacteria</taxon>
        <taxon>Pseudomonadati</taxon>
        <taxon>Pseudomonadota</taxon>
        <taxon>Alphaproteobacteria</taxon>
        <taxon>Caulobacterales</taxon>
        <taxon>Caulobacteraceae</taxon>
        <taxon>Brevundimonas</taxon>
    </lineage>
</organism>
<protein>
    <submittedName>
        <fullName evidence="3">Cell division septation protein DedD</fullName>
    </submittedName>
</protein>
<dbReference type="RefSeq" id="WP_183214810.1">
    <property type="nucleotide sequence ID" value="NZ_CAJFZW010000038.1"/>
</dbReference>
<keyword evidence="3" id="KW-0131">Cell cycle</keyword>
<feature type="compositionally biased region" description="Basic and acidic residues" evidence="1">
    <location>
        <begin position="20"/>
        <end position="38"/>
    </location>
</feature>
<dbReference type="Proteomes" id="UP000527324">
    <property type="component" value="Unassembled WGS sequence"/>
</dbReference>
<dbReference type="InterPro" id="IPR036680">
    <property type="entry name" value="SPOR-like_sf"/>
</dbReference>
<evidence type="ECO:0000313" key="4">
    <source>
        <dbReference type="Proteomes" id="UP000527324"/>
    </source>
</evidence>
<evidence type="ECO:0000313" key="3">
    <source>
        <dbReference type="EMBL" id="MBB5738432.1"/>
    </source>
</evidence>
<accession>A0A7W9F6V9</accession>
<dbReference type="GO" id="GO:0042834">
    <property type="term" value="F:peptidoglycan binding"/>
    <property type="evidence" value="ECO:0007669"/>
    <property type="project" value="InterPro"/>
</dbReference>
<proteinExistence type="predicted"/>
<evidence type="ECO:0000256" key="1">
    <source>
        <dbReference type="SAM" id="MobiDB-lite"/>
    </source>
</evidence>
<dbReference type="AlphaFoldDB" id="A0A7W9F6V9"/>
<reference evidence="3 4" key="1">
    <citation type="submission" date="2020-08" db="EMBL/GenBank/DDBJ databases">
        <title>Genomic Encyclopedia of Type Strains, Phase IV (KMG-IV): sequencing the most valuable type-strain genomes for metagenomic binning, comparative biology and taxonomic classification.</title>
        <authorList>
            <person name="Goeker M."/>
        </authorList>
    </citation>
    <scope>NUCLEOTIDE SEQUENCE [LARGE SCALE GENOMIC DNA]</scope>
    <source>
        <strain evidence="3 4">DSM 4731</strain>
    </source>
</reference>
<evidence type="ECO:0000259" key="2">
    <source>
        <dbReference type="PROSITE" id="PS51724"/>
    </source>
</evidence>
<comment type="caution">
    <text evidence="3">The sequence shown here is derived from an EMBL/GenBank/DDBJ whole genome shotgun (WGS) entry which is preliminary data.</text>
</comment>
<dbReference type="Pfam" id="PF05036">
    <property type="entry name" value="SPOR"/>
    <property type="match status" value="1"/>
</dbReference>
<sequence>MKIALMTPYEMWDARDAMAGRLGADERRTEPEPDREPGLRGAVTRMVQPAVQPAMRAAAPALVEAVDRADRPVLRPAVIRSEPRPTSSAEGRLIQLGAFSSEAAARAAWARLRTQAGLSDFSPRFEDVEVAGRRLTRLRVGPIPTETASALCAAAQVADPWCRRAG</sequence>
<dbReference type="Gene3D" id="3.30.70.1070">
    <property type="entry name" value="Sporulation related repeat"/>
    <property type="match status" value="1"/>
</dbReference>
<dbReference type="GO" id="GO:0051301">
    <property type="term" value="P:cell division"/>
    <property type="evidence" value="ECO:0007669"/>
    <property type="project" value="UniProtKB-KW"/>
</dbReference>
<gene>
    <name evidence="3" type="ORF">GGQ93_000123</name>
</gene>
<feature type="domain" description="SPOR" evidence="2">
    <location>
        <begin position="86"/>
        <end position="166"/>
    </location>
</feature>
<name>A0A7W9F6V9_9CAUL</name>
<feature type="region of interest" description="Disordered" evidence="1">
    <location>
        <begin position="20"/>
        <end position="40"/>
    </location>
</feature>
<dbReference type="InterPro" id="IPR007730">
    <property type="entry name" value="SPOR-like_dom"/>
</dbReference>
<dbReference type="EMBL" id="JACHOQ010000001">
    <property type="protein sequence ID" value="MBB5738432.1"/>
    <property type="molecule type" value="Genomic_DNA"/>
</dbReference>
<keyword evidence="3" id="KW-0132">Cell division</keyword>
<dbReference type="PROSITE" id="PS51724">
    <property type="entry name" value="SPOR"/>
    <property type="match status" value="1"/>
</dbReference>
<dbReference type="SUPFAM" id="SSF110997">
    <property type="entry name" value="Sporulation related repeat"/>
    <property type="match status" value="1"/>
</dbReference>
<keyword evidence="4" id="KW-1185">Reference proteome</keyword>